<feature type="transmembrane region" description="Helical" evidence="2">
    <location>
        <begin position="398"/>
        <end position="421"/>
    </location>
</feature>
<feature type="transmembrane region" description="Helical" evidence="2">
    <location>
        <begin position="516"/>
        <end position="538"/>
    </location>
</feature>
<keyword evidence="2" id="KW-0812">Transmembrane</keyword>
<organism evidence="3 4">
    <name type="scientific">Mucor circinelloides f. circinelloides (strain 1006PhL)</name>
    <name type="common">Mucormycosis agent</name>
    <name type="synonym">Calyptromyces circinelloides</name>
    <dbReference type="NCBI Taxonomy" id="1220926"/>
    <lineage>
        <taxon>Eukaryota</taxon>
        <taxon>Fungi</taxon>
        <taxon>Fungi incertae sedis</taxon>
        <taxon>Mucoromycota</taxon>
        <taxon>Mucoromycotina</taxon>
        <taxon>Mucoromycetes</taxon>
        <taxon>Mucorales</taxon>
        <taxon>Mucorineae</taxon>
        <taxon>Mucoraceae</taxon>
        <taxon>Mucor</taxon>
    </lineage>
</organism>
<dbReference type="EMBL" id="KE123912">
    <property type="protein sequence ID" value="EPB91114.1"/>
    <property type="molecule type" value="Genomic_DNA"/>
</dbReference>
<protein>
    <recommendedName>
        <fullName evidence="5">Bacterial low temperature requirement A protein-domain-containing protein</fullName>
    </recommendedName>
</protein>
<feature type="transmembrane region" description="Helical" evidence="2">
    <location>
        <begin position="849"/>
        <end position="877"/>
    </location>
</feature>
<name>S2JMA2_MUCC1</name>
<dbReference type="Pfam" id="PF06772">
    <property type="entry name" value="LtrA"/>
    <property type="match status" value="1"/>
</dbReference>
<gene>
    <name evidence="3" type="ORF">HMPREF1544_01994</name>
</gene>
<feature type="compositionally biased region" description="Basic and acidic residues" evidence="1">
    <location>
        <begin position="114"/>
        <end position="125"/>
    </location>
</feature>
<reference evidence="4" key="1">
    <citation type="submission" date="2013-05" db="EMBL/GenBank/DDBJ databases">
        <title>The Genome sequence of Mucor circinelloides f. circinelloides 1006PhL.</title>
        <authorList>
            <consortium name="The Broad Institute Genomics Platform"/>
            <person name="Cuomo C."/>
            <person name="Earl A."/>
            <person name="Findley K."/>
            <person name="Lee S.C."/>
            <person name="Walker B."/>
            <person name="Young S."/>
            <person name="Zeng Q."/>
            <person name="Gargeya S."/>
            <person name="Fitzgerald M."/>
            <person name="Haas B."/>
            <person name="Abouelleil A."/>
            <person name="Allen A.W."/>
            <person name="Alvarado L."/>
            <person name="Arachchi H.M."/>
            <person name="Berlin A.M."/>
            <person name="Chapman S.B."/>
            <person name="Gainer-Dewar J."/>
            <person name="Goldberg J."/>
            <person name="Griggs A."/>
            <person name="Gujja S."/>
            <person name="Hansen M."/>
            <person name="Howarth C."/>
            <person name="Imamovic A."/>
            <person name="Ireland A."/>
            <person name="Larimer J."/>
            <person name="McCowan C."/>
            <person name="Murphy C."/>
            <person name="Pearson M."/>
            <person name="Poon T.W."/>
            <person name="Priest M."/>
            <person name="Roberts A."/>
            <person name="Saif S."/>
            <person name="Shea T."/>
            <person name="Sisk P."/>
            <person name="Sykes S."/>
            <person name="Wortman J."/>
            <person name="Nusbaum C."/>
            <person name="Birren B."/>
        </authorList>
    </citation>
    <scope>NUCLEOTIDE SEQUENCE [LARGE SCALE GENOMIC DNA]</scope>
    <source>
        <strain evidence="4">1006PhL</strain>
    </source>
</reference>
<dbReference type="PANTHER" id="PTHR42101">
    <property type="entry name" value="CHROMOSOME 16, WHOLE GENOME SHOTGUN SEQUENCE"/>
    <property type="match status" value="1"/>
</dbReference>
<evidence type="ECO:0000313" key="3">
    <source>
        <dbReference type="EMBL" id="EPB91114.1"/>
    </source>
</evidence>
<evidence type="ECO:0000313" key="4">
    <source>
        <dbReference type="Proteomes" id="UP000014254"/>
    </source>
</evidence>
<accession>S2JMA2</accession>
<dbReference type="eggNOG" id="ENOG502RYB9">
    <property type="taxonomic scope" value="Eukaryota"/>
</dbReference>
<keyword evidence="2" id="KW-1133">Transmembrane helix</keyword>
<feature type="compositionally biased region" description="Acidic residues" evidence="1">
    <location>
        <begin position="57"/>
        <end position="66"/>
    </location>
</feature>
<feature type="transmembrane region" description="Helical" evidence="2">
    <location>
        <begin position="487"/>
        <end position="510"/>
    </location>
</feature>
<feature type="transmembrane region" description="Helical" evidence="2">
    <location>
        <begin position="428"/>
        <end position="446"/>
    </location>
</feature>
<dbReference type="InterPro" id="IPR010640">
    <property type="entry name" value="Low_temperature_requirement_A"/>
</dbReference>
<keyword evidence="4" id="KW-1185">Reference proteome</keyword>
<dbReference type="STRING" id="1220926.S2JMA2"/>
<dbReference type="AlphaFoldDB" id="S2JMA2"/>
<feature type="transmembrane region" description="Helical" evidence="2">
    <location>
        <begin position="554"/>
        <end position="574"/>
    </location>
</feature>
<keyword evidence="2" id="KW-0472">Membrane</keyword>
<sequence length="880" mass="98342">MSNTNSTSPIKSSASVRRGPTLRGGRFRPAIGRSMRRVPQQDATDEEEKIGLTNTSSDDDDEEEDDEKCRLHTVEDVNLTDSSEKVETDEYGKPTYHHGEETFGDLIRHPVQELHAHQQRKESFKSRTKRWSALHSPDSGQGGRTAGGGTGVVNHQHQQPYSNSVPSQEIIEYSIVLHFRQLRGNQRFVLDHEAATDFCERLNFTQQERIAFNGIHDTDGLTEFLYKIKREFSIKIHHKASHNEHHHQQHHSEHHPEHHIIEFNENVYIEFKPKHNHHDLALPAEATRRPFFQHPEPDLSADIGEEKAASWLELFYDLFFVATLTQFTHSHHITDWSSLGLYAQWFVITWWAWCASSLYTSRFDTDDVVHHIYKLIEMCAVIGMAGSSEYFLNSSGYVYGYIALKGVLAVEYFVVFVVAILAKSKSRIALAFYVGANLLSIALWASSLTILEKGTHRILWYLGVLSEVLVNIIVRGDKTLSWAASHLAERLGLLSLIVLGENLMGLVTLVSVAGNYLIIVVPNFMAVFIIFGFFFMYFEDFNKEIFLHNKYHQIWVYLHFPLHLCQVAFGISLIDILKIYRYQLIRDNKLPQEASASGGEHGATASGGEHGTAASTGEHGTTATTAGEGSGTSEHPASASSGTEHGASSTEHGSTESTSTETASSAHESAPASHETTTETAHSKAKRAILMVSNEYVHQDTVDYNPMTMARQMNEQQELQQQQQSNDYLPDGKEYWSTWCKYIAASLVTGTMQMISSGGSISSSPDDYESTYSSGHRLMRRSEPAAGAEGSEGSFTDTMTVAENVFVYKTFLIFAGLILVINSMIKALNTRISDLYGKIIIGSRIINAIVLWSMCALPFAKLDAIVLLCTMVGSLIFQGN</sequence>
<feature type="region of interest" description="Disordered" evidence="1">
    <location>
        <begin position="593"/>
        <end position="684"/>
    </location>
</feature>
<feature type="compositionally biased region" description="Low complexity" evidence="1">
    <location>
        <begin position="611"/>
        <end position="635"/>
    </location>
</feature>
<feature type="compositionally biased region" description="Polar residues" evidence="1">
    <location>
        <begin position="1"/>
        <end position="15"/>
    </location>
</feature>
<dbReference type="OrthoDB" id="191995at2759"/>
<feature type="region of interest" description="Disordered" evidence="1">
    <location>
        <begin position="114"/>
        <end position="151"/>
    </location>
</feature>
<feature type="compositionally biased region" description="Low complexity" evidence="1">
    <location>
        <begin position="647"/>
        <end position="675"/>
    </location>
</feature>
<feature type="compositionally biased region" description="Gly residues" evidence="1">
    <location>
        <begin position="140"/>
        <end position="151"/>
    </location>
</feature>
<feature type="compositionally biased region" description="Basic and acidic residues" evidence="1">
    <location>
        <begin position="82"/>
        <end position="100"/>
    </location>
</feature>
<dbReference type="Proteomes" id="UP000014254">
    <property type="component" value="Unassembled WGS sequence"/>
</dbReference>
<evidence type="ECO:0000256" key="1">
    <source>
        <dbReference type="SAM" id="MobiDB-lite"/>
    </source>
</evidence>
<dbReference type="InParanoid" id="S2JMA2"/>
<evidence type="ECO:0008006" key="5">
    <source>
        <dbReference type="Google" id="ProtNLM"/>
    </source>
</evidence>
<feature type="transmembrane region" description="Helical" evidence="2">
    <location>
        <begin position="806"/>
        <end position="828"/>
    </location>
</feature>
<feature type="region of interest" description="Disordered" evidence="1">
    <location>
        <begin position="1"/>
        <end position="100"/>
    </location>
</feature>
<dbReference type="OMA" id="IEMCAVI"/>
<dbReference type="PANTHER" id="PTHR42101:SF1">
    <property type="entry name" value="LOW TEMPERATURE REQUIREMENT A"/>
    <property type="match status" value="1"/>
</dbReference>
<dbReference type="VEuPathDB" id="FungiDB:HMPREF1544_01994"/>
<evidence type="ECO:0000256" key="2">
    <source>
        <dbReference type="SAM" id="Phobius"/>
    </source>
</evidence>
<proteinExistence type="predicted"/>